<proteinExistence type="predicted"/>
<name>A0ABT3D092_9BACT</name>
<dbReference type="Gene3D" id="1.10.1660.10">
    <property type="match status" value="1"/>
</dbReference>
<dbReference type="EMBL" id="JAOYOD010000001">
    <property type="protein sequence ID" value="MCV9389160.1"/>
    <property type="molecule type" value="Genomic_DNA"/>
</dbReference>
<dbReference type="InterPro" id="IPR009061">
    <property type="entry name" value="DNA-bd_dom_put_sf"/>
</dbReference>
<evidence type="ECO:0000313" key="2">
    <source>
        <dbReference type="Proteomes" id="UP001300692"/>
    </source>
</evidence>
<gene>
    <name evidence="1" type="ORF">N7U62_21015</name>
</gene>
<protein>
    <recommendedName>
        <fullName evidence="3">Helix-turn-helix domain-containing protein</fullName>
    </recommendedName>
</protein>
<dbReference type="Proteomes" id="UP001300692">
    <property type="component" value="Unassembled WGS sequence"/>
</dbReference>
<accession>A0ABT3D092</accession>
<keyword evidence="2" id="KW-1185">Reference proteome</keyword>
<evidence type="ECO:0008006" key="3">
    <source>
        <dbReference type="Google" id="ProtNLM"/>
    </source>
</evidence>
<reference evidence="1 2" key="1">
    <citation type="submission" date="2022-10" db="EMBL/GenBank/DDBJ databases">
        <title>Comparative genomics and taxonomic characterization of three novel marine species of genus Reichenbachiella exhibiting antioxidant and polysaccharide degradation activities.</title>
        <authorList>
            <person name="Muhammad N."/>
            <person name="Lee Y.-J."/>
            <person name="Ko J."/>
            <person name="Kim S.-G."/>
        </authorList>
    </citation>
    <scope>NUCLEOTIDE SEQUENCE [LARGE SCALE GENOMIC DNA]</scope>
    <source>
        <strain evidence="1 2">ABR2-5</strain>
    </source>
</reference>
<dbReference type="SUPFAM" id="SSF46955">
    <property type="entry name" value="Putative DNA-binding domain"/>
    <property type="match status" value="1"/>
</dbReference>
<comment type="caution">
    <text evidence="1">The sequence shown here is derived from an EMBL/GenBank/DDBJ whole genome shotgun (WGS) entry which is preliminary data.</text>
</comment>
<dbReference type="RefSeq" id="WP_264140084.1">
    <property type="nucleotide sequence ID" value="NZ_JAOYOD010000001.1"/>
</dbReference>
<sequence length="99" mass="11561">MEKTILLSLSRKELKNIILETLLEANEERNYTSPSSEERMNQKEAAEYLGISQVTLISWKKKKKVPVEQIPGSNKVWYYKSQLKKVLQQNPTLLQPSRK</sequence>
<evidence type="ECO:0000313" key="1">
    <source>
        <dbReference type="EMBL" id="MCV9389160.1"/>
    </source>
</evidence>
<organism evidence="1 2">
    <name type="scientific">Reichenbachiella ulvae</name>
    <dbReference type="NCBI Taxonomy" id="2980104"/>
    <lineage>
        <taxon>Bacteria</taxon>
        <taxon>Pseudomonadati</taxon>
        <taxon>Bacteroidota</taxon>
        <taxon>Cytophagia</taxon>
        <taxon>Cytophagales</taxon>
        <taxon>Reichenbachiellaceae</taxon>
        <taxon>Reichenbachiella</taxon>
    </lineage>
</organism>